<protein>
    <submittedName>
        <fullName evidence="3">YlxR family protein</fullName>
    </submittedName>
</protein>
<name>A0A9X3M5V4_9CORY</name>
<dbReference type="SUPFAM" id="SSF64376">
    <property type="entry name" value="YlxR-like"/>
    <property type="match status" value="1"/>
</dbReference>
<dbReference type="Proteomes" id="UP001146505">
    <property type="component" value="Unassembled WGS sequence"/>
</dbReference>
<dbReference type="GeneID" id="301812319"/>
<dbReference type="PANTHER" id="PTHR34215">
    <property type="entry name" value="BLL0784 PROTEIN"/>
    <property type="match status" value="1"/>
</dbReference>
<gene>
    <name evidence="3" type="ORF">L8U58_02100</name>
</gene>
<organism evidence="3 4">
    <name type="scientific">Corynebacterium macclintockiae</name>
    <dbReference type="NCBI Taxonomy" id="2913501"/>
    <lineage>
        <taxon>Bacteria</taxon>
        <taxon>Bacillati</taxon>
        <taxon>Actinomycetota</taxon>
        <taxon>Actinomycetes</taxon>
        <taxon>Mycobacteriales</taxon>
        <taxon>Corynebacteriaceae</taxon>
        <taxon>Corynebacterium</taxon>
    </lineage>
</organism>
<dbReference type="RefSeq" id="WP_080716034.1">
    <property type="nucleotide sequence ID" value="NZ_JAKMUV010000002.1"/>
</dbReference>
<sequence length="130" mass="14275">MVSHESPTGKHLPERTCIATKQVIGIDQLLRCVARHAAEGTEGKVQVVPDPERKLSGRGAWITPTVEAWEIAVKRRAFSRALRVSATVDADPVRDYIVTLPVTVEVGDGRESGRQQKGRGTYVDMKNNEA</sequence>
<evidence type="ECO:0000259" key="2">
    <source>
        <dbReference type="Pfam" id="PF04296"/>
    </source>
</evidence>
<dbReference type="AlphaFoldDB" id="A0A9X3M5V4"/>
<dbReference type="PANTHER" id="PTHR34215:SF1">
    <property type="entry name" value="YLXR DOMAIN-CONTAINING PROTEIN"/>
    <property type="match status" value="1"/>
</dbReference>
<comment type="caution">
    <text evidence="3">The sequence shown here is derived from an EMBL/GenBank/DDBJ whole genome shotgun (WGS) entry which is preliminary data.</text>
</comment>
<dbReference type="EMBL" id="JAKMUV010000002">
    <property type="protein sequence ID" value="MCZ9304336.1"/>
    <property type="molecule type" value="Genomic_DNA"/>
</dbReference>
<evidence type="ECO:0000313" key="3">
    <source>
        <dbReference type="EMBL" id="MCZ9304336.1"/>
    </source>
</evidence>
<evidence type="ECO:0000256" key="1">
    <source>
        <dbReference type="SAM" id="MobiDB-lite"/>
    </source>
</evidence>
<dbReference type="InterPro" id="IPR037465">
    <property type="entry name" value="YlxR"/>
</dbReference>
<accession>A0A9X3M5V4</accession>
<reference evidence="3" key="1">
    <citation type="submission" date="2022-02" db="EMBL/GenBank/DDBJ databases">
        <title>Corynebacterium sp. from urogenital microbiome.</title>
        <authorList>
            <person name="Cappelli E.A."/>
            <person name="Ribeiro T.G."/>
            <person name="Peixe L."/>
        </authorList>
    </citation>
    <scope>NUCLEOTIDE SEQUENCE</scope>
    <source>
        <strain evidence="3">C9Ua_112</strain>
    </source>
</reference>
<evidence type="ECO:0000313" key="4">
    <source>
        <dbReference type="Proteomes" id="UP001146505"/>
    </source>
</evidence>
<feature type="region of interest" description="Disordered" evidence="1">
    <location>
        <begin position="108"/>
        <end position="130"/>
    </location>
</feature>
<proteinExistence type="predicted"/>
<keyword evidence="4" id="KW-1185">Reference proteome</keyword>
<dbReference type="InterPro" id="IPR035931">
    <property type="entry name" value="YlxR-like_sf"/>
</dbReference>
<dbReference type="Gene3D" id="3.30.1230.10">
    <property type="entry name" value="YlxR-like"/>
    <property type="match status" value="1"/>
</dbReference>
<dbReference type="Pfam" id="PF04296">
    <property type="entry name" value="YlxR"/>
    <property type="match status" value="1"/>
</dbReference>
<feature type="domain" description="YlxR" evidence="2">
    <location>
        <begin position="15"/>
        <end position="91"/>
    </location>
</feature>
<dbReference type="InterPro" id="IPR007393">
    <property type="entry name" value="YlxR_dom"/>
</dbReference>